<proteinExistence type="predicted"/>
<evidence type="ECO:0000313" key="1">
    <source>
        <dbReference type="EMBL" id="MFD2116710.1"/>
    </source>
</evidence>
<protein>
    <recommendedName>
        <fullName evidence="3">Galactose-1-phosphate uridylyltransferase</fullName>
    </recommendedName>
</protein>
<evidence type="ECO:0000313" key="2">
    <source>
        <dbReference type="Proteomes" id="UP001597362"/>
    </source>
</evidence>
<sequence length="338" mass="39507">MTILFDSYEEVSTFHDPMQAGQLIERPTEIRLDPLTKFSSRVLFDPGINFVSPNYSEQAAMTSGAKCPFCDENIWERTPKYPKNLLDLGRLQQDETVLFPNIFPYTKHNAVVRMTKQHYVTLVEWTSESIARSFTTAYDYLLKLALFDPSKPLYKTINWNYLPPSGGSILHPHLHVMASERPTNEQRIVTEAQQHYYATHQKTFFTQLLYEELRLNERYIGKHGEIDWLHAFAPKSHYDFIGLLPKQITERFWDDLANSMLRFFNYFQESGLASFNLTVFLSQEDDKATSNFIRIVPRFSTGILETSDMNVLNFLQQEYLSLKRPENTVKQLQSYFST</sequence>
<name>A0ABW4YLU3_9BACL</name>
<dbReference type="RefSeq" id="WP_377773180.1">
    <property type="nucleotide sequence ID" value="NZ_JBHUHO010000032.1"/>
</dbReference>
<dbReference type="Proteomes" id="UP001597362">
    <property type="component" value="Unassembled WGS sequence"/>
</dbReference>
<dbReference type="InterPro" id="IPR036265">
    <property type="entry name" value="HIT-like_sf"/>
</dbReference>
<dbReference type="Gene3D" id="3.30.428.10">
    <property type="entry name" value="HIT-like"/>
    <property type="match status" value="1"/>
</dbReference>
<reference evidence="2" key="1">
    <citation type="journal article" date="2019" name="Int. J. Syst. Evol. Microbiol.">
        <title>The Global Catalogue of Microorganisms (GCM) 10K type strain sequencing project: providing services to taxonomists for standard genome sequencing and annotation.</title>
        <authorList>
            <consortium name="The Broad Institute Genomics Platform"/>
            <consortium name="The Broad Institute Genome Sequencing Center for Infectious Disease"/>
            <person name="Wu L."/>
            <person name="Ma J."/>
        </authorList>
    </citation>
    <scope>NUCLEOTIDE SEQUENCE [LARGE SCALE GENOMIC DNA]</scope>
    <source>
        <strain evidence="2">GH52</strain>
    </source>
</reference>
<evidence type="ECO:0008006" key="3">
    <source>
        <dbReference type="Google" id="ProtNLM"/>
    </source>
</evidence>
<organism evidence="1 2">
    <name type="scientific">Paenibacillus yanchengensis</name>
    <dbReference type="NCBI Taxonomy" id="2035833"/>
    <lineage>
        <taxon>Bacteria</taxon>
        <taxon>Bacillati</taxon>
        <taxon>Bacillota</taxon>
        <taxon>Bacilli</taxon>
        <taxon>Bacillales</taxon>
        <taxon>Paenibacillaceae</taxon>
        <taxon>Paenibacillus</taxon>
    </lineage>
</organism>
<comment type="caution">
    <text evidence="1">The sequence shown here is derived from an EMBL/GenBank/DDBJ whole genome shotgun (WGS) entry which is preliminary data.</text>
</comment>
<dbReference type="EMBL" id="JBHUHO010000032">
    <property type="protein sequence ID" value="MFD2116710.1"/>
    <property type="molecule type" value="Genomic_DNA"/>
</dbReference>
<gene>
    <name evidence="1" type="ORF">ACFSJH_13360</name>
</gene>
<accession>A0ABW4YLU3</accession>
<dbReference type="SUPFAM" id="SSF54197">
    <property type="entry name" value="HIT-like"/>
    <property type="match status" value="1"/>
</dbReference>
<keyword evidence="2" id="KW-1185">Reference proteome</keyword>